<dbReference type="Pfam" id="PF09011">
    <property type="entry name" value="HMG_box_2"/>
    <property type="match status" value="1"/>
</dbReference>
<evidence type="ECO:0000256" key="3">
    <source>
        <dbReference type="ARBA" id="ARBA00023242"/>
    </source>
</evidence>
<protein>
    <recommendedName>
        <fullName evidence="6">HMG box domain-containing protein</fullName>
    </recommendedName>
</protein>
<dbReference type="InterPro" id="IPR031061">
    <property type="entry name" value="HMGB_plant"/>
</dbReference>
<evidence type="ECO:0000259" key="6">
    <source>
        <dbReference type="PROSITE" id="PS50118"/>
    </source>
</evidence>
<keyword evidence="8" id="KW-1185">Reference proteome</keyword>
<dbReference type="AlphaFoldDB" id="A0A5B8MVG2"/>
<feature type="domain" description="HMG box" evidence="6">
    <location>
        <begin position="227"/>
        <end position="294"/>
    </location>
</feature>
<feature type="region of interest" description="Disordered" evidence="5">
    <location>
        <begin position="107"/>
        <end position="150"/>
    </location>
</feature>
<evidence type="ECO:0000256" key="2">
    <source>
        <dbReference type="ARBA" id="ARBA00023125"/>
    </source>
</evidence>
<dbReference type="PROSITE" id="PS50118">
    <property type="entry name" value="HMG_BOX_2"/>
    <property type="match status" value="2"/>
</dbReference>
<feature type="compositionally biased region" description="Basic residues" evidence="5">
    <location>
        <begin position="125"/>
        <end position="149"/>
    </location>
</feature>
<dbReference type="Proteomes" id="UP000316726">
    <property type="component" value="Chromosome 13"/>
</dbReference>
<keyword evidence="2 4" id="KW-0238">DNA-binding</keyword>
<evidence type="ECO:0000313" key="7">
    <source>
        <dbReference type="EMBL" id="QDZ24377.1"/>
    </source>
</evidence>
<feature type="DNA-binding region" description="HMG box" evidence="4">
    <location>
        <begin position="227"/>
        <end position="294"/>
    </location>
</feature>
<evidence type="ECO:0000256" key="5">
    <source>
        <dbReference type="SAM" id="MobiDB-lite"/>
    </source>
</evidence>
<evidence type="ECO:0000256" key="1">
    <source>
        <dbReference type="ARBA" id="ARBA00004123"/>
    </source>
</evidence>
<dbReference type="STRING" id="1764295.A0A5B8MVG2"/>
<evidence type="ECO:0000313" key="8">
    <source>
        <dbReference type="Proteomes" id="UP000316726"/>
    </source>
</evidence>
<feature type="compositionally biased region" description="Basic and acidic residues" evidence="5">
    <location>
        <begin position="107"/>
        <end position="116"/>
    </location>
</feature>
<name>A0A5B8MVG2_9CHLO</name>
<proteinExistence type="predicted"/>
<accession>A0A5B8MVG2</accession>
<dbReference type="OrthoDB" id="498543at2759"/>
<dbReference type="InterPro" id="IPR036910">
    <property type="entry name" value="HMG_box_dom_sf"/>
</dbReference>
<feature type="DNA-binding region" description="HMG box" evidence="4">
    <location>
        <begin position="145"/>
        <end position="213"/>
    </location>
</feature>
<gene>
    <name evidence="7" type="ORF">A3770_13p68950</name>
</gene>
<dbReference type="EMBL" id="CP031046">
    <property type="protein sequence ID" value="QDZ24377.1"/>
    <property type="molecule type" value="Genomic_DNA"/>
</dbReference>
<sequence>MTESVSTGEVFPASTHLWERPFGIHPMYTSPLPDFVGFTEFDHWPDSTLKGCAKPGEGECGITELLNEFLFNNERFLLDEPFLLPKVSTKNQNPAKHKITVTQVKVEVKKEKKPEPKLPGGQAKPARKGKEVKKKKLKEKDPRKPKKPKSSFAFFRDEYCQERKKAGEKNDAVVWSKCAGQKWRTLDVRQKEKYVEMARQAQLDYKEEMKRYNERGGKLSFKYIQGPHRPPTAYLLFYRHFRTAPSSPCDNKQKTFEGNRILCEVAAEKWKTMTCEEQEVFRNKAALMKDEYLKIKAMTIEERVTYLEKVRDPYAQYY</sequence>
<dbReference type="InterPro" id="IPR009071">
    <property type="entry name" value="HMG_box_dom"/>
</dbReference>
<dbReference type="PANTHER" id="PTHR46261:SF18">
    <property type="entry name" value="DNA-BINDING PROTEIN MNB1B"/>
    <property type="match status" value="1"/>
</dbReference>
<reference evidence="7 8" key="1">
    <citation type="submission" date="2018-07" db="EMBL/GenBank/DDBJ databases">
        <title>The complete nuclear genome of the prasinophyte Chloropicon primus (CCMP1205).</title>
        <authorList>
            <person name="Pombert J.-F."/>
            <person name="Otis C."/>
            <person name="Turmel M."/>
            <person name="Lemieux C."/>
        </authorList>
    </citation>
    <scope>NUCLEOTIDE SEQUENCE [LARGE SCALE GENOMIC DNA]</scope>
    <source>
        <strain evidence="7 8">CCMP1205</strain>
    </source>
</reference>
<dbReference type="Gene3D" id="1.10.30.10">
    <property type="entry name" value="High mobility group box domain"/>
    <property type="match status" value="2"/>
</dbReference>
<dbReference type="SMART" id="SM00398">
    <property type="entry name" value="HMG"/>
    <property type="match status" value="2"/>
</dbReference>
<dbReference type="GO" id="GO:0003677">
    <property type="term" value="F:DNA binding"/>
    <property type="evidence" value="ECO:0007669"/>
    <property type="project" value="UniProtKB-UniRule"/>
</dbReference>
<dbReference type="SUPFAM" id="SSF47095">
    <property type="entry name" value="HMG-box"/>
    <property type="match status" value="2"/>
</dbReference>
<organism evidence="7 8">
    <name type="scientific">Chloropicon primus</name>
    <dbReference type="NCBI Taxonomy" id="1764295"/>
    <lineage>
        <taxon>Eukaryota</taxon>
        <taxon>Viridiplantae</taxon>
        <taxon>Chlorophyta</taxon>
        <taxon>Chloropicophyceae</taxon>
        <taxon>Chloropicales</taxon>
        <taxon>Chloropicaceae</taxon>
        <taxon>Chloropicon</taxon>
    </lineage>
</organism>
<evidence type="ECO:0000256" key="4">
    <source>
        <dbReference type="PROSITE-ProRule" id="PRU00267"/>
    </source>
</evidence>
<dbReference type="CDD" id="cd00084">
    <property type="entry name" value="HMG-box_SF"/>
    <property type="match status" value="1"/>
</dbReference>
<dbReference type="GO" id="GO:0005634">
    <property type="term" value="C:nucleus"/>
    <property type="evidence" value="ECO:0007669"/>
    <property type="project" value="UniProtKB-SubCell"/>
</dbReference>
<comment type="subcellular location">
    <subcellularLocation>
        <location evidence="1">Nucleus</location>
    </subcellularLocation>
</comment>
<feature type="domain" description="HMG box" evidence="6">
    <location>
        <begin position="145"/>
        <end position="213"/>
    </location>
</feature>
<keyword evidence="3 4" id="KW-0539">Nucleus</keyword>
<dbReference type="PANTHER" id="PTHR46261">
    <property type="entry name" value="HIGH MOBILITY GROUP B PROTEIN 4-RELATED"/>
    <property type="match status" value="1"/>
</dbReference>